<comment type="caution">
    <text evidence="3">The sequence shown here is derived from an EMBL/GenBank/DDBJ whole genome shotgun (WGS) entry which is preliminary data.</text>
</comment>
<dbReference type="PANTHER" id="PTHR24413">
    <property type="entry name" value="SPECKLE-TYPE POZ PROTEIN"/>
    <property type="match status" value="1"/>
</dbReference>
<evidence type="ECO:0000259" key="2">
    <source>
        <dbReference type="PROSITE" id="PS50097"/>
    </source>
</evidence>
<dbReference type="AlphaFoldDB" id="A0A2R5GU50"/>
<name>A0A2R5GU50_9STRA</name>
<reference evidence="3 4" key="1">
    <citation type="submission" date="2017-12" db="EMBL/GenBank/DDBJ databases">
        <title>Sequencing, de novo assembly and annotation of complete genome of a new Thraustochytrid species, strain FCC1311.</title>
        <authorList>
            <person name="Sedici K."/>
            <person name="Godart F."/>
            <person name="Aiese Cigliano R."/>
            <person name="Sanseverino W."/>
            <person name="Barakat M."/>
            <person name="Ortet P."/>
            <person name="Marechal E."/>
            <person name="Cagnac O."/>
            <person name="Amato A."/>
        </authorList>
    </citation>
    <scope>NUCLEOTIDE SEQUENCE [LARGE SCALE GENOMIC DNA]</scope>
</reference>
<feature type="compositionally biased region" description="Basic residues" evidence="1">
    <location>
        <begin position="1018"/>
        <end position="1030"/>
    </location>
</feature>
<gene>
    <name evidence="3" type="ORF">FCC1311_106202</name>
</gene>
<dbReference type="Proteomes" id="UP000241890">
    <property type="component" value="Unassembled WGS sequence"/>
</dbReference>
<organism evidence="3 4">
    <name type="scientific">Hondaea fermentalgiana</name>
    <dbReference type="NCBI Taxonomy" id="2315210"/>
    <lineage>
        <taxon>Eukaryota</taxon>
        <taxon>Sar</taxon>
        <taxon>Stramenopiles</taxon>
        <taxon>Bigyra</taxon>
        <taxon>Labyrinthulomycetes</taxon>
        <taxon>Thraustochytrida</taxon>
        <taxon>Thraustochytriidae</taxon>
        <taxon>Hondaea</taxon>
    </lineage>
</organism>
<dbReference type="OrthoDB" id="6359816at2759"/>
<dbReference type="EMBL" id="BEYU01000192">
    <property type="protein sequence ID" value="GBG34396.1"/>
    <property type="molecule type" value="Genomic_DNA"/>
</dbReference>
<dbReference type="Gene3D" id="1.25.10.10">
    <property type="entry name" value="Leucine-rich Repeat Variant"/>
    <property type="match status" value="2"/>
</dbReference>
<dbReference type="SUPFAM" id="SSF48371">
    <property type="entry name" value="ARM repeat"/>
    <property type="match status" value="1"/>
</dbReference>
<proteinExistence type="predicted"/>
<evidence type="ECO:0000313" key="3">
    <source>
        <dbReference type="EMBL" id="GBG34396.1"/>
    </source>
</evidence>
<sequence length="1048" mass="115704">MQSEDHCTKLTWDGADARDQELSRLVLMQTFAPAMPKMKTANLERLEGWMRRGLQSEDPMARLVALDTLGTLVASARDSIVARAPASWGGVPFQPCEAFLLVEIAREDNTEEHRARSNTILTQMRGHAADKCLDYWVHGIARHSYEEKLFMHTIIAFAYGKLGAKSQFDNWRRGSHLNRRLKHLLRGSFVDLKVMALRTIEALSHDRVWRQSLRGRAIIHLALAEFVQRACTMDAHNVAMRLLANATDPECWTSEFDIYVQPTLDCIRFGEIPVATEAYWALHGMANLGRTMCSKIATSPALHLLPDHLRSPMPFQLPAFRLTAILARNGAPFPGHIRAAVIDAVLDCIRPSDATFSHAMDVLQNIGTTDIQAPANAVAHRIVQTWDTLQTPSETIHALLAINHRSSPRTSIFLTDLPKLLVDQYGRANDELRETIGYFFRMFSIDMNNTLMATKTIVCFLANQVSTTRLHTQTGICINFIAALATILKQPAAASIFCDYQDQVDAVADFLFADDCPRAATYAMIAIHNLLQDDRGFDCIATETVVRGLVRILRGKPRDAGQALRILAKIAAKSPYNALLVNATRTAAPVRRLLLQLRSADDTTRLTAAGAIRALSETPEYCGAITSYECSSALGAAAAKASAHDKDALFALRNVCRTYPERLRTYSLMRALGRIAGSCDKEISRVALETIQLMAMEERGNSPSVFDVYGEHFEDELRVRMKSLFSDLASAEPGQKGDCILELPTPGGTFRISGYKAIIQARCASFGEANACVTDGKLIVKGPPSCTARAACWETVVRYIHTDEVMLTDDCLRDDGLSQLCAALRIPNLRDAFPSTWADDMERMLVTKPERSGVQVRTEDGHLLFAHKAILAARSPIFKAMLDEKANNSKAIGAIPIKASFATSRIVLKYLHCGVHAVERLLATERAGIVSSVLVIANKHKLGALQLACEGAIATALKPKEAMAVLSRLEHVDAPVARAITLACLANLQRKKRLRAASELRSMSHDKIKSTTKAIAHSAHRPFCKKRKRAAQSSEQLCSPQVKMEKDK</sequence>
<evidence type="ECO:0000313" key="4">
    <source>
        <dbReference type="Proteomes" id="UP000241890"/>
    </source>
</evidence>
<dbReference type="PROSITE" id="PS50097">
    <property type="entry name" value="BTB"/>
    <property type="match status" value="1"/>
</dbReference>
<keyword evidence="4" id="KW-1185">Reference proteome</keyword>
<dbReference type="InterPro" id="IPR011989">
    <property type="entry name" value="ARM-like"/>
</dbReference>
<dbReference type="InParanoid" id="A0A2R5GU50"/>
<evidence type="ECO:0000256" key="1">
    <source>
        <dbReference type="SAM" id="MobiDB-lite"/>
    </source>
</evidence>
<dbReference type="SUPFAM" id="SSF54695">
    <property type="entry name" value="POZ domain"/>
    <property type="match status" value="1"/>
</dbReference>
<dbReference type="SMART" id="SM00225">
    <property type="entry name" value="BTB"/>
    <property type="match status" value="1"/>
</dbReference>
<dbReference type="InterPro" id="IPR016024">
    <property type="entry name" value="ARM-type_fold"/>
</dbReference>
<dbReference type="Gene3D" id="3.30.710.10">
    <property type="entry name" value="Potassium Channel Kv1.1, Chain A"/>
    <property type="match status" value="1"/>
</dbReference>
<dbReference type="Pfam" id="PF00651">
    <property type="entry name" value="BTB"/>
    <property type="match status" value="1"/>
</dbReference>
<feature type="domain" description="BTB" evidence="2">
    <location>
        <begin position="852"/>
        <end position="920"/>
    </location>
</feature>
<accession>A0A2R5GU50</accession>
<feature type="region of interest" description="Disordered" evidence="1">
    <location>
        <begin position="1007"/>
        <end position="1048"/>
    </location>
</feature>
<dbReference type="InterPro" id="IPR011333">
    <property type="entry name" value="SKP1/BTB/POZ_sf"/>
</dbReference>
<dbReference type="InterPro" id="IPR000210">
    <property type="entry name" value="BTB/POZ_dom"/>
</dbReference>
<protein>
    <submittedName>
        <fullName evidence="3">Speckle-type POZ protein</fullName>
    </submittedName>
</protein>